<evidence type="ECO:0008006" key="3">
    <source>
        <dbReference type="Google" id="ProtNLM"/>
    </source>
</evidence>
<dbReference type="EMBL" id="KV878346">
    <property type="protein sequence ID" value="OJJ45179.1"/>
    <property type="molecule type" value="Genomic_DNA"/>
</dbReference>
<organism evidence="1 2">
    <name type="scientific">Penicilliopsis zonata CBS 506.65</name>
    <dbReference type="NCBI Taxonomy" id="1073090"/>
    <lineage>
        <taxon>Eukaryota</taxon>
        <taxon>Fungi</taxon>
        <taxon>Dikarya</taxon>
        <taxon>Ascomycota</taxon>
        <taxon>Pezizomycotina</taxon>
        <taxon>Eurotiomycetes</taxon>
        <taxon>Eurotiomycetidae</taxon>
        <taxon>Eurotiales</taxon>
        <taxon>Aspergillaceae</taxon>
        <taxon>Penicilliopsis</taxon>
    </lineage>
</organism>
<name>A0A1L9SDD3_9EURO</name>
<protein>
    <recommendedName>
        <fullName evidence="3">Heterokaryon incompatibility domain-containing protein</fullName>
    </recommendedName>
</protein>
<dbReference type="PANTHER" id="PTHR39596:SF4">
    <property type="entry name" value="HET DOMAIN PROTEIN (AFU_ORTHOLOGUE AFUA_3G03140)-RELATED"/>
    <property type="match status" value="1"/>
</dbReference>
<reference evidence="2" key="1">
    <citation type="journal article" date="2017" name="Genome Biol.">
        <title>Comparative genomics reveals high biological diversity and specific adaptations in the industrially and medically important fungal genus Aspergillus.</title>
        <authorList>
            <person name="de Vries R.P."/>
            <person name="Riley R."/>
            <person name="Wiebenga A."/>
            <person name="Aguilar-Osorio G."/>
            <person name="Amillis S."/>
            <person name="Uchima C.A."/>
            <person name="Anderluh G."/>
            <person name="Asadollahi M."/>
            <person name="Askin M."/>
            <person name="Barry K."/>
            <person name="Battaglia E."/>
            <person name="Bayram O."/>
            <person name="Benocci T."/>
            <person name="Braus-Stromeyer S.A."/>
            <person name="Caldana C."/>
            <person name="Canovas D."/>
            <person name="Cerqueira G.C."/>
            <person name="Chen F."/>
            <person name="Chen W."/>
            <person name="Choi C."/>
            <person name="Clum A."/>
            <person name="Dos Santos R.A."/>
            <person name="Damasio A.R."/>
            <person name="Diallinas G."/>
            <person name="Emri T."/>
            <person name="Fekete E."/>
            <person name="Flipphi M."/>
            <person name="Freyberg S."/>
            <person name="Gallo A."/>
            <person name="Gournas C."/>
            <person name="Habgood R."/>
            <person name="Hainaut M."/>
            <person name="Harispe M.L."/>
            <person name="Henrissat B."/>
            <person name="Hilden K.S."/>
            <person name="Hope R."/>
            <person name="Hossain A."/>
            <person name="Karabika E."/>
            <person name="Karaffa L."/>
            <person name="Karanyi Z."/>
            <person name="Krasevec N."/>
            <person name="Kuo A."/>
            <person name="Kusch H."/>
            <person name="LaButti K."/>
            <person name="Lagendijk E.L."/>
            <person name="Lapidus A."/>
            <person name="Levasseur A."/>
            <person name="Lindquist E."/>
            <person name="Lipzen A."/>
            <person name="Logrieco A.F."/>
            <person name="MacCabe A."/>
            <person name="Maekelae M.R."/>
            <person name="Malavazi I."/>
            <person name="Melin P."/>
            <person name="Meyer V."/>
            <person name="Mielnichuk N."/>
            <person name="Miskei M."/>
            <person name="Molnar A.P."/>
            <person name="Mule G."/>
            <person name="Ngan C.Y."/>
            <person name="Orejas M."/>
            <person name="Orosz E."/>
            <person name="Ouedraogo J.P."/>
            <person name="Overkamp K.M."/>
            <person name="Park H.-S."/>
            <person name="Perrone G."/>
            <person name="Piumi F."/>
            <person name="Punt P.J."/>
            <person name="Ram A.F."/>
            <person name="Ramon A."/>
            <person name="Rauscher S."/>
            <person name="Record E."/>
            <person name="Riano-Pachon D.M."/>
            <person name="Robert V."/>
            <person name="Roehrig J."/>
            <person name="Ruller R."/>
            <person name="Salamov A."/>
            <person name="Salih N.S."/>
            <person name="Samson R.A."/>
            <person name="Sandor E."/>
            <person name="Sanguinetti M."/>
            <person name="Schuetze T."/>
            <person name="Sepcic K."/>
            <person name="Shelest E."/>
            <person name="Sherlock G."/>
            <person name="Sophianopoulou V."/>
            <person name="Squina F.M."/>
            <person name="Sun H."/>
            <person name="Susca A."/>
            <person name="Todd R.B."/>
            <person name="Tsang A."/>
            <person name="Unkles S.E."/>
            <person name="van de Wiele N."/>
            <person name="van Rossen-Uffink D."/>
            <person name="Oliveira J.V."/>
            <person name="Vesth T.C."/>
            <person name="Visser J."/>
            <person name="Yu J.-H."/>
            <person name="Zhou M."/>
            <person name="Andersen M.R."/>
            <person name="Archer D.B."/>
            <person name="Baker S.E."/>
            <person name="Benoit I."/>
            <person name="Brakhage A.A."/>
            <person name="Braus G.H."/>
            <person name="Fischer R."/>
            <person name="Frisvad J.C."/>
            <person name="Goldman G.H."/>
            <person name="Houbraken J."/>
            <person name="Oakley B."/>
            <person name="Pocsi I."/>
            <person name="Scazzocchio C."/>
            <person name="Seiboth B."/>
            <person name="vanKuyk P.A."/>
            <person name="Wortman J."/>
            <person name="Dyer P.S."/>
            <person name="Grigoriev I.V."/>
        </authorList>
    </citation>
    <scope>NUCLEOTIDE SEQUENCE [LARGE SCALE GENOMIC DNA]</scope>
    <source>
        <strain evidence="2">CBS 506.65</strain>
    </source>
</reference>
<accession>A0A1L9SDD3</accession>
<evidence type="ECO:0000313" key="1">
    <source>
        <dbReference type="EMBL" id="OJJ45179.1"/>
    </source>
</evidence>
<dbReference type="Proteomes" id="UP000184188">
    <property type="component" value="Unassembled WGS sequence"/>
</dbReference>
<dbReference type="VEuPathDB" id="FungiDB:ASPZODRAFT_2111114"/>
<sequence>MATPRLEDWVKQEHENANRFVSMKDLFKVGIGGGRSEWNFVKSSLLEVETNKFVRKLAHLAAKVRDKVLTIERLQNTQKSPVPVIALSTLILCDTLHVIMQAHFDVSYFSLTGMSPVTIEYEMVFWQNKLPWKAFAQLENPQSNTFDDMAPSLRIIINRLLSHGWCPSVIDSAGSNLGYLTLYYMSDIQRPNPGGLDHKDCTRRVCKANQPPKVIIDKPQHISEGCACAGIRSMREHTKAVIAILEEGLIPLVQFRRTEDGKVDLKIVKATVETRYIAVSHVWSDGMGIGSESEIYECQLQNIIDGISQLPNHRGENMSHLSLNRTATRIPRTIPGIFTRRDPYCSFWLDVLCIPTKNAIRANGADPDAVRHTAIGQIAAVFAGAMQIMILDKEMQRLRPDITPIPEILALFYGSNWASRAWTYQEASQGARCNIKLLNGFLDPQDMVINERDWSSFIRRPDRWTLEDITAASDIDRFGREVMPAFIDRWICYDLQRLINEYWVFKPTRDTREGFQSDKTPD</sequence>
<dbReference type="AlphaFoldDB" id="A0A1L9SDD3"/>
<keyword evidence="2" id="KW-1185">Reference proteome</keyword>
<proteinExistence type="predicted"/>
<dbReference type="OrthoDB" id="2426273at2759"/>
<dbReference type="RefSeq" id="XP_022579689.1">
    <property type="nucleotide sequence ID" value="XM_022727739.1"/>
</dbReference>
<dbReference type="PANTHER" id="PTHR39596">
    <property type="match status" value="1"/>
</dbReference>
<gene>
    <name evidence="1" type="ORF">ASPZODRAFT_2111114</name>
</gene>
<evidence type="ECO:0000313" key="2">
    <source>
        <dbReference type="Proteomes" id="UP000184188"/>
    </source>
</evidence>
<dbReference type="GeneID" id="34614203"/>